<protein>
    <submittedName>
        <fullName evidence="1">Uncharacterized protein</fullName>
    </submittedName>
</protein>
<dbReference type="AlphaFoldDB" id="A0A822AUD2"/>
<dbReference type="Proteomes" id="UP000663848">
    <property type="component" value="Unassembled WGS sequence"/>
</dbReference>
<feature type="non-terminal residue" evidence="1">
    <location>
        <position position="1"/>
    </location>
</feature>
<dbReference type="EMBL" id="CAJOBR010033285">
    <property type="protein sequence ID" value="CAF5002522.1"/>
    <property type="molecule type" value="Genomic_DNA"/>
</dbReference>
<name>A0A822AUD2_9BILA</name>
<gene>
    <name evidence="1" type="ORF">QYT958_LOCUS38274</name>
</gene>
<evidence type="ECO:0000313" key="2">
    <source>
        <dbReference type="Proteomes" id="UP000663848"/>
    </source>
</evidence>
<reference evidence="1" key="1">
    <citation type="submission" date="2021-02" db="EMBL/GenBank/DDBJ databases">
        <authorList>
            <person name="Nowell W R."/>
        </authorList>
    </citation>
    <scope>NUCLEOTIDE SEQUENCE</scope>
</reference>
<comment type="caution">
    <text evidence="1">The sequence shown here is derived from an EMBL/GenBank/DDBJ whole genome shotgun (WGS) entry which is preliminary data.</text>
</comment>
<accession>A0A822AUD2</accession>
<sequence length="98" mass="11778">VLTFTRELTQHINQLNYFNLQYDQSTYYHQLGQTEDHRLVETFYQLNARKTEISSTKTIWKATHYEQLLRCELTLFKKWMSLPVVSMTNGYFHGIRLG</sequence>
<proteinExistence type="predicted"/>
<organism evidence="1 2">
    <name type="scientific">Rotaria socialis</name>
    <dbReference type="NCBI Taxonomy" id="392032"/>
    <lineage>
        <taxon>Eukaryota</taxon>
        <taxon>Metazoa</taxon>
        <taxon>Spiralia</taxon>
        <taxon>Gnathifera</taxon>
        <taxon>Rotifera</taxon>
        <taxon>Eurotatoria</taxon>
        <taxon>Bdelloidea</taxon>
        <taxon>Philodinida</taxon>
        <taxon>Philodinidae</taxon>
        <taxon>Rotaria</taxon>
    </lineage>
</organism>
<evidence type="ECO:0000313" key="1">
    <source>
        <dbReference type="EMBL" id="CAF5002522.1"/>
    </source>
</evidence>